<dbReference type="PANTHER" id="PTHR36920">
    <property type="match status" value="1"/>
</dbReference>
<sequence length="192" mass="20529">MNFLKTLLATAVVVSAVPAMAYEAGDIMVKAGAVTVSPKSNPVSADKTIEIESDTQLGLTLTYMVTPQVGVEVLAATPFKHDITKSGSTIATTKHLPPTVSVQYYPLSGESVLQPYVGLGLNHTFFFEEDGVANHLDKSTGLAFSAGVNYDIDETWLLNIAVWKIDIDSKLNGTTDVEIDPTVVFLGAGYKF</sequence>
<comment type="caution">
    <text evidence="2">The sequence shown here is derived from an EMBL/GenBank/DDBJ whole genome shotgun (WGS) entry which is preliminary data.</text>
</comment>
<proteinExistence type="predicted"/>
<dbReference type="Pfam" id="PF03922">
    <property type="entry name" value="OmpW"/>
    <property type="match status" value="1"/>
</dbReference>
<accession>A0A9X3EAI6</accession>
<dbReference type="InterPro" id="IPR005618">
    <property type="entry name" value="OMPW"/>
</dbReference>
<reference evidence="2" key="1">
    <citation type="submission" date="2022-11" db="EMBL/GenBank/DDBJ databases">
        <title>Parathalassolutuus dongxingensis gen. nov., sp. nov., a novel member of family Oceanospirillaceae isolated from a coastal shrimp pond in Guangxi, China.</title>
        <authorList>
            <person name="Chen H."/>
        </authorList>
    </citation>
    <scope>NUCLEOTIDE SEQUENCE</scope>
    <source>
        <strain evidence="2">G-43</strain>
    </source>
</reference>
<dbReference type="Gene3D" id="2.40.160.20">
    <property type="match status" value="1"/>
</dbReference>
<dbReference type="RefSeq" id="WP_283171820.1">
    <property type="nucleotide sequence ID" value="NZ_JAPNOA010000003.1"/>
</dbReference>
<dbReference type="InterPro" id="IPR011250">
    <property type="entry name" value="OMP/PagP_B-barrel"/>
</dbReference>
<organism evidence="2 3">
    <name type="scientific">Parathalassolituus penaei</name>
    <dbReference type="NCBI Taxonomy" id="2997323"/>
    <lineage>
        <taxon>Bacteria</taxon>
        <taxon>Pseudomonadati</taxon>
        <taxon>Pseudomonadota</taxon>
        <taxon>Gammaproteobacteria</taxon>
        <taxon>Oceanospirillales</taxon>
        <taxon>Oceanospirillaceae</taxon>
        <taxon>Parathalassolituus</taxon>
    </lineage>
</organism>
<dbReference type="Proteomes" id="UP001150830">
    <property type="component" value="Unassembled WGS sequence"/>
</dbReference>
<dbReference type="GO" id="GO:0055085">
    <property type="term" value="P:transmembrane transport"/>
    <property type="evidence" value="ECO:0007669"/>
    <property type="project" value="TreeGrafter"/>
</dbReference>
<gene>
    <name evidence="2" type="ORF">OUO13_00110</name>
</gene>
<dbReference type="PANTHER" id="PTHR36920:SF1">
    <property type="entry name" value="OUTER MEMBRANE PROTEIN W"/>
    <property type="match status" value="1"/>
</dbReference>
<keyword evidence="1" id="KW-0732">Signal</keyword>
<evidence type="ECO:0000313" key="3">
    <source>
        <dbReference type="Proteomes" id="UP001150830"/>
    </source>
</evidence>
<dbReference type="EMBL" id="JAPNOA010000003">
    <property type="protein sequence ID" value="MCY0963600.1"/>
    <property type="molecule type" value="Genomic_DNA"/>
</dbReference>
<dbReference type="AlphaFoldDB" id="A0A9X3EAI6"/>
<keyword evidence="3" id="KW-1185">Reference proteome</keyword>
<dbReference type="GO" id="GO:0019867">
    <property type="term" value="C:outer membrane"/>
    <property type="evidence" value="ECO:0007669"/>
    <property type="project" value="InterPro"/>
</dbReference>
<evidence type="ECO:0000256" key="1">
    <source>
        <dbReference type="SAM" id="SignalP"/>
    </source>
</evidence>
<feature type="signal peptide" evidence="1">
    <location>
        <begin position="1"/>
        <end position="21"/>
    </location>
</feature>
<name>A0A9X3EAI6_9GAMM</name>
<protein>
    <submittedName>
        <fullName evidence="2">Outer membrane beta-barrel protein</fullName>
    </submittedName>
</protein>
<dbReference type="SUPFAM" id="SSF56925">
    <property type="entry name" value="OMPA-like"/>
    <property type="match status" value="1"/>
</dbReference>
<feature type="chain" id="PRO_5040788763" evidence="1">
    <location>
        <begin position="22"/>
        <end position="192"/>
    </location>
</feature>
<evidence type="ECO:0000313" key="2">
    <source>
        <dbReference type="EMBL" id="MCY0963600.1"/>
    </source>
</evidence>